<evidence type="ECO:0000313" key="2">
    <source>
        <dbReference type="EMBL" id="KAJ3603924.1"/>
    </source>
</evidence>
<gene>
    <name evidence="2" type="ORF">NHX12_028665</name>
</gene>
<feature type="compositionally biased region" description="Gly residues" evidence="1">
    <location>
        <begin position="29"/>
        <end position="38"/>
    </location>
</feature>
<proteinExistence type="predicted"/>
<accession>A0A9Q0IMB2</accession>
<keyword evidence="3" id="KW-1185">Reference proteome</keyword>
<feature type="compositionally biased region" description="Gly residues" evidence="1">
    <location>
        <begin position="154"/>
        <end position="164"/>
    </location>
</feature>
<dbReference type="AlphaFoldDB" id="A0A9Q0IMB2"/>
<protein>
    <submittedName>
        <fullName evidence="2">Uncharacterized protein</fullName>
    </submittedName>
</protein>
<comment type="caution">
    <text evidence="2">The sequence shown here is derived from an EMBL/GenBank/DDBJ whole genome shotgun (WGS) entry which is preliminary data.</text>
</comment>
<evidence type="ECO:0000256" key="1">
    <source>
        <dbReference type="SAM" id="MobiDB-lite"/>
    </source>
</evidence>
<feature type="compositionally biased region" description="Basic residues" evidence="1">
    <location>
        <begin position="348"/>
        <end position="363"/>
    </location>
</feature>
<name>A0A9Q0IMB2_9TELE</name>
<feature type="compositionally biased region" description="Basic and acidic residues" evidence="1">
    <location>
        <begin position="39"/>
        <end position="49"/>
    </location>
</feature>
<dbReference type="EMBL" id="JANIIK010000044">
    <property type="protein sequence ID" value="KAJ3603924.1"/>
    <property type="molecule type" value="Genomic_DNA"/>
</dbReference>
<organism evidence="2 3">
    <name type="scientific">Muraenolepis orangiensis</name>
    <name type="common">Patagonian moray cod</name>
    <dbReference type="NCBI Taxonomy" id="630683"/>
    <lineage>
        <taxon>Eukaryota</taxon>
        <taxon>Metazoa</taxon>
        <taxon>Chordata</taxon>
        <taxon>Craniata</taxon>
        <taxon>Vertebrata</taxon>
        <taxon>Euteleostomi</taxon>
        <taxon>Actinopterygii</taxon>
        <taxon>Neopterygii</taxon>
        <taxon>Teleostei</taxon>
        <taxon>Neoteleostei</taxon>
        <taxon>Acanthomorphata</taxon>
        <taxon>Zeiogadaria</taxon>
        <taxon>Gadariae</taxon>
        <taxon>Gadiformes</taxon>
        <taxon>Muraenolepidoidei</taxon>
        <taxon>Muraenolepididae</taxon>
        <taxon>Muraenolepis</taxon>
    </lineage>
</organism>
<dbReference type="Proteomes" id="UP001148018">
    <property type="component" value="Unassembled WGS sequence"/>
</dbReference>
<reference evidence="2" key="1">
    <citation type="submission" date="2022-07" db="EMBL/GenBank/DDBJ databases">
        <title>Chromosome-level genome of Muraenolepis orangiensis.</title>
        <authorList>
            <person name="Kim J."/>
        </authorList>
    </citation>
    <scope>NUCLEOTIDE SEQUENCE</scope>
    <source>
        <strain evidence="2">KU_S4_2022</strain>
        <tissue evidence="2">Muscle</tissue>
    </source>
</reference>
<feature type="compositionally biased region" description="Basic and acidic residues" evidence="1">
    <location>
        <begin position="82"/>
        <end position="93"/>
    </location>
</feature>
<evidence type="ECO:0000313" key="3">
    <source>
        <dbReference type="Proteomes" id="UP001148018"/>
    </source>
</evidence>
<feature type="compositionally biased region" description="Basic and acidic residues" evidence="1">
    <location>
        <begin position="165"/>
        <end position="174"/>
    </location>
</feature>
<feature type="compositionally biased region" description="Low complexity" evidence="1">
    <location>
        <begin position="128"/>
        <end position="150"/>
    </location>
</feature>
<sequence>MPTSIDRRGERTTAPSEGRGAGSRRAGAPGPGGGGQRGGAKDGDAKQGREVGAAGRSGPPRAHSRGASRAQLGLATAEDGGTDSRRGAQHEGACRPGENGKGSRARAGIRGPSRGELEIGKRRGRAIRGCLPNPGRGPRPRAGAAATAREQQGEPGGGGEQGQGGKERGAERAHGGGWADPAWRPGRHSPSAGGPARPQAPAERGRMRPRATSGGGGGNQGRDRATGRGRPPPPGAQPRDLGHPLAQRRRPPPGLERRTGGGRGTTMRSGPNHRWGTTEPRGAGTGRQGQSGVRAAHTAPQGPPRARHETCKRGTPTGARQTPGCDRPPDPPPRQDCSLDLRVPAHSSGKRGNGRSSRARKRAGTAGGRADPAHRRAREAGGRSRPPRADRPRHPPPTAQHRAEPSPARQPRPGRG</sequence>
<feature type="compositionally biased region" description="Basic and acidic residues" evidence="1">
    <location>
        <begin position="1"/>
        <end position="11"/>
    </location>
</feature>
<feature type="region of interest" description="Disordered" evidence="1">
    <location>
        <begin position="1"/>
        <end position="416"/>
    </location>
</feature>
<feature type="compositionally biased region" description="Basic and acidic residues" evidence="1">
    <location>
        <begin position="371"/>
        <end position="393"/>
    </location>
</feature>